<dbReference type="InterPro" id="IPR057736">
    <property type="entry name" value="SAF_PseI/NeuA/NeuB"/>
</dbReference>
<dbReference type="InterPro" id="IPR036732">
    <property type="entry name" value="AFP_Neu5c_C_sf"/>
</dbReference>
<sequence length="372" mass="41387">MPQEFEIADRKIGEGHPCFIVAEMSGNHKQDIRRAYALIDAAAEAGVDAVKFQTYTPDTLTIDVPRENPNIKYFLIGETNTWAGQTLYDLYKTAYTPWDWQPELKEYGEQQGLLVFSTPFDATAVDFLGKMNVSLYKVASFEAADVELLEYIGKTKKPVILSRGLASIAEIQQAITVLRSNGTPQLAVLHCVSSYPALPEQMNLSHITDIRKRFGVIAGLSDHSLGVEAAQYSVGYLHAAIIEKHFTLKRADGGPDATFSLEPHELIQLVQSIRNIEANGFHPTETDDQNFHIMKGEASYTPDKREHENIVFKRSLFVTANIKAGEIFTRNNIRSIRPGNGLPPNRLQGILGKRASQDIIFATPLSEELISP</sequence>
<dbReference type="STRING" id="1618436.UV59_C0001G0054"/>
<dbReference type="CDD" id="cd11615">
    <property type="entry name" value="SAF_NeuB_like"/>
    <property type="match status" value="1"/>
</dbReference>
<dbReference type="EMBL" id="LCFB01000001">
    <property type="protein sequence ID" value="KKS86331.1"/>
    <property type="molecule type" value="Genomic_DNA"/>
</dbReference>
<reference evidence="2 3" key="1">
    <citation type="journal article" date="2015" name="Nature">
        <title>rRNA introns, odd ribosomes, and small enigmatic genomes across a large radiation of phyla.</title>
        <authorList>
            <person name="Brown C.T."/>
            <person name="Hug L.A."/>
            <person name="Thomas B.C."/>
            <person name="Sharon I."/>
            <person name="Castelle C.J."/>
            <person name="Singh A."/>
            <person name="Wilkins M.J."/>
            <person name="Williams K.H."/>
            <person name="Banfield J.F."/>
        </authorList>
    </citation>
    <scope>NUCLEOTIDE SEQUENCE [LARGE SCALE GENOMIC DNA]</scope>
</reference>
<accession>A0A0G1ETC2</accession>
<dbReference type="Pfam" id="PF08666">
    <property type="entry name" value="SAF"/>
    <property type="match status" value="1"/>
</dbReference>
<dbReference type="InterPro" id="IPR013785">
    <property type="entry name" value="Aldolase_TIM"/>
</dbReference>
<dbReference type="SMART" id="SM00858">
    <property type="entry name" value="SAF"/>
    <property type="match status" value="1"/>
</dbReference>
<dbReference type="SUPFAM" id="SSF51269">
    <property type="entry name" value="AFP III-like domain"/>
    <property type="match status" value="1"/>
</dbReference>
<evidence type="ECO:0000313" key="3">
    <source>
        <dbReference type="Proteomes" id="UP000034543"/>
    </source>
</evidence>
<dbReference type="Gene3D" id="3.90.1210.10">
    <property type="entry name" value="Antifreeze-like/N-acetylneuraminic acid synthase C-terminal domain"/>
    <property type="match status" value="1"/>
</dbReference>
<dbReference type="InterPro" id="IPR051690">
    <property type="entry name" value="PseI-like"/>
</dbReference>
<dbReference type="GO" id="GO:0047444">
    <property type="term" value="F:N-acylneuraminate-9-phosphate synthase activity"/>
    <property type="evidence" value="ECO:0007669"/>
    <property type="project" value="TreeGrafter"/>
</dbReference>
<dbReference type="InterPro" id="IPR013974">
    <property type="entry name" value="SAF"/>
</dbReference>
<dbReference type="SUPFAM" id="SSF51569">
    <property type="entry name" value="Aldolase"/>
    <property type="match status" value="1"/>
</dbReference>
<dbReference type="Gene3D" id="3.20.20.70">
    <property type="entry name" value="Aldolase class I"/>
    <property type="match status" value="1"/>
</dbReference>
<dbReference type="PANTHER" id="PTHR42966:SF2">
    <property type="entry name" value="PSEUDAMINIC ACID SYNTHASE"/>
    <property type="match status" value="1"/>
</dbReference>
<evidence type="ECO:0000313" key="2">
    <source>
        <dbReference type="EMBL" id="KKS86331.1"/>
    </source>
</evidence>
<evidence type="ECO:0000259" key="1">
    <source>
        <dbReference type="PROSITE" id="PS50844"/>
    </source>
</evidence>
<dbReference type="InterPro" id="IPR006190">
    <property type="entry name" value="SAF_AFP_Neu5Ac"/>
</dbReference>
<protein>
    <submittedName>
        <fullName evidence="2">N-acetylneuraminate synthase</fullName>
    </submittedName>
</protein>
<dbReference type="InterPro" id="IPR013132">
    <property type="entry name" value="PseI/NeuA/B-like_N"/>
</dbReference>
<organism evidence="2 3">
    <name type="scientific">Candidatus Gottesmanbacteria bacterium GW2011_GWA1_43_11</name>
    <dbReference type="NCBI Taxonomy" id="1618436"/>
    <lineage>
        <taxon>Bacteria</taxon>
        <taxon>Candidatus Gottesmaniibacteriota</taxon>
    </lineage>
</organism>
<dbReference type="Pfam" id="PF03102">
    <property type="entry name" value="NeuB"/>
    <property type="match status" value="1"/>
</dbReference>
<dbReference type="NCBIfam" id="TIGR03586">
    <property type="entry name" value="PseI"/>
    <property type="match status" value="1"/>
</dbReference>
<dbReference type="PROSITE" id="PS50844">
    <property type="entry name" value="AFP_LIKE"/>
    <property type="match status" value="1"/>
</dbReference>
<name>A0A0G1ETC2_9BACT</name>
<proteinExistence type="predicted"/>
<dbReference type="AlphaFoldDB" id="A0A0G1ETC2"/>
<dbReference type="GO" id="GO:0016051">
    <property type="term" value="P:carbohydrate biosynthetic process"/>
    <property type="evidence" value="ECO:0007669"/>
    <property type="project" value="InterPro"/>
</dbReference>
<dbReference type="Proteomes" id="UP000034543">
    <property type="component" value="Unassembled WGS sequence"/>
</dbReference>
<dbReference type="InterPro" id="IPR020030">
    <property type="entry name" value="Pseudaminic_synth_PseI"/>
</dbReference>
<dbReference type="PATRIC" id="fig|1618436.3.peg.56"/>
<gene>
    <name evidence="2" type="ORF">UV59_C0001G0054</name>
</gene>
<dbReference type="PANTHER" id="PTHR42966">
    <property type="entry name" value="N-ACETYLNEURAMINATE SYNTHASE"/>
    <property type="match status" value="1"/>
</dbReference>
<comment type="caution">
    <text evidence="2">The sequence shown here is derived from an EMBL/GenBank/DDBJ whole genome shotgun (WGS) entry which is preliminary data.</text>
</comment>
<feature type="domain" description="AFP-like" evidence="1">
    <location>
        <begin position="315"/>
        <end position="372"/>
    </location>
</feature>